<feature type="transmembrane region" description="Helical" evidence="2">
    <location>
        <begin position="176"/>
        <end position="197"/>
    </location>
</feature>
<proteinExistence type="predicted"/>
<feature type="compositionally biased region" description="Low complexity" evidence="1">
    <location>
        <begin position="65"/>
        <end position="80"/>
    </location>
</feature>
<name>A0A409Y2K4_9AGAR</name>
<evidence type="ECO:0000256" key="1">
    <source>
        <dbReference type="SAM" id="MobiDB-lite"/>
    </source>
</evidence>
<feature type="region of interest" description="Disordered" evidence="1">
    <location>
        <begin position="60"/>
        <end position="91"/>
    </location>
</feature>
<evidence type="ECO:0000313" key="4">
    <source>
        <dbReference type="Proteomes" id="UP000284706"/>
    </source>
</evidence>
<organism evidence="3 4">
    <name type="scientific">Gymnopilus dilepis</name>
    <dbReference type="NCBI Taxonomy" id="231916"/>
    <lineage>
        <taxon>Eukaryota</taxon>
        <taxon>Fungi</taxon>
        <taxon>Dikarya</taxon>
        <taxon>Basidiomycota</taxon>
        <taxon>Agaricomycotina</taxon>
        <taxon>Agaricomycetes</taxon>
        <taxon>Agaricomycetidae</taxon>
        <taxon>Agaricales</taxon>
        <taxon>Agaricineae</taxon>
        <taxon>Hymenogastraceae</taxon>
        <taxon>Gymnopilus</taxon>
    </lineage>
</organism>
<feature type="transmembrane region" description="Helical" evidence="2">
    <location>
        <begin position="249"/>
        <end position="271"/>
    </location>
</feature>
<evidence type="ECO:0000313" key="3">
    <source>
        <dbReference type="EMBL" id="PPQ97230.1"/>
    </source>
</evidence>
<protein>
    <submittedName>
        <fullName evidence="3">Uncharacterized protein</fullName>
    </submittedName>
</protein>
<dbReference type="EMBL" id="NHYE01001276">
    <property type="protein sequence ID" value="PPQ97230.1"/>
    <property type="molecule type" value="Genomic_DNA"/>
</dbReference>
<dbReference type="Proteomes" id="UP000284706">
    <property type="component" value="Unassembled WGS sequence"/>
</dbReference>
<accession>A0A409Y2K4</accession>
<reference evidence="3 4" key="1">
    <citation type="journal article" date="2018" name="Evol. Lett.">
        <title>Horizontal gene cluster transfer increased hallucinogenic mushroom diversity.</title>
        <authorList>
            <person name="Reynolds H.T."/>
            <person name="Vijayakumar V."/>
            <person name="Gluck-Thaler E."/>
            <person name="Korotkin H.B."/>
            <person name="Matheny P.B."/>
            <person name="Slot J.C."/>
        </authorList>
    </citation>
    <scope>NUCLEOTIDE SEQUENCE [LARGE SCALE GENOMIC DNA]</scope>
    <source>
        <strain evidence="3 4">SRW20</strain>
    </source>
</reference>
<keyword evidence="2" id="KW-0472">Membrane</keyword>
<keyword evidence="2" id="KW-0812">Transmembrane</keyword>
<dbReference type="AlphaFoldDB" id="A0A409Y2K4"/>
<dbReference type="InParanoid" id="A0A409Y2K4"/>
<keyword evidence="4" id="KW-1185">Reference proteome</keyword>
<keyword evidence="2" id="KW-1133">Transmembrane helix</keyword>
<gene>
    <name evidence="3" type="ORF">CVT26_000756</name>
</gene>
<sequence>MPDDDPPSYDIELPTITGRRGSPTSPDYAHVPLDVELGIQPSPHIPTTREAPSTTLAYPIPAHLSSSSSPTVTNSVQSVQHPTSTESHNEVDIGLRQYAQAHDRRGVAVTRRLPEADLLSLHSGHGQPEPLPAYGENPPPVYVRGVDTLRKEPNTLARYLFKYGFCASAIFSTRCLSLLTNTIPPVFPLFWIFGALLRLHPHSPLARSLLWRPDDGFIAWYNQNIRTEEDKAEFAARMREIEQKWSKRCGAAFVLFMCVCLAVGVTIFALLKVT</sequence>
<comment type="caution">
    <text evidence="3">The sequence shown here is derived from an EMBL/GenBank/DDBJ whole genome shotgun (WGS) entry which is preliminary data.</text>
</comment>
<feature type="region of interest" description="Disordered" evidence="1">
    <location>
        <begin position="1"/>
        <end position="30"/>
    </location>
</feature>
<evidence type="ECO:0000256" key="2">
    <source>
        <dbReference type="SAM" id="Phobius"/>
    </source>
</evidence>
<dbReference type="OrthoDB" id="3358294at2759"/>